<dbReference type="InterPro" id="IPR000326">
    <property type="entry name" value="PAP2/HPO"/>
</dbReference>
<dbReference type="OrthoDB" id="9790723at2"/>
<evidence type="ECO:0000313" key="4">
    <source>
        <dbReference type="Proteomes" id="UP000292927"/>
    </source>
</evidence>
<keyword evidence="1" id="KW-1133">Transmembrane helix</keyword>
<evidence type="ECO:0000256" key="1">
    <source>
        <dbReference type="SAM" id="Phobius"/>
    </source>
</evidence>
<evidence type="ECO:0000313" key="3">
    <source>
        <dbReference type="EMBL" id="RZT02133.1"/>
    </source>
</evidence>
<organism evidence="3 4">
    <name type="scientific">Cuneatibacter caecimuris</name>
    <dbReference type="NCBI Taxonomy" id="1796618"/>
    <lineage>
        <taxon>Bacteria</taxon>
        <taxon>Bacillati</taxon>
        <taxon>Bacillota</taxon>
        <taxon>Clostridia</taxon>
        <taxon>Lachnospirales</taxon>
        <taxon>Lachnospiraceae</taxon>
        <taxon>Cuneatibacter</taxon>
    </lineage>
</organism>
<comment type="caution">
    <text evidence="3">The sequence shown here is derived from an EMBL/GenBank/DDBJ whole genome shotgun (WGS) entry which is preliminary data.</text>
</comment>
<accession>A0A4Q7PMZ0</accession>
<dbReference type="SUPFAM" id="SSF48317">
    <property type="entry name" value="Acid phosphatase/Vanadium-dependent haloperoxidase"/>
    <property type="match status" value="1"/>
</dbReference>
<dbReference type="InterPro" id="IPR036938">
    <property type="entry name" value="PAP2/HPO_sf"/>
</dbReference>
<dbReference type="RefSeq" id="WP_130432240.1">
    <property type="nucleotide sequence ID" value="NZ_SGXF01000001.1"/>
</dbReference>
<keyword evidence="1" id="KW-0812">Transmembrane</keyword>
<dbReference type="Proteomes" id="UP000292927">
    <property type="component" value="Unassembled WGS sequence"/>
</dbReference>
<keyword evidence="1" id="KW-0472">Membrane</keyword>
<dbReference type="AlphaFoldDB" id="A0A4Q7PMZ0"/>
<feature type="domain" description="Phosphatidic acid phosphatase type 2/haloperoxidase" evidence="2">
    <location>
        <begin position="107"/>
        <end position="208"/>
    </location>
</feature>
<dbReference type="EMBL" id="SGXF01000001">
    <property type="protein sequence ID" value="RZT02133.1"/>
    <property type="molecule type" value="Genomic_DNA"/>
</dbReference>
<protein>
    <submittedName>
        <fullName evidence="3">PAP2 superfamily protein</fullName>
    </submittedName>
</protein>
<feature type="transmembrane region" description="Helical" evidence="1">
    <location>
        <begin position="54"/>
        <end position="74"/>
    </location>
</feature>
<keyword evidence="4" id="KW-1185">Reference proteome</keyword>
<gene>
    <name evidence="3" type="ORF">EV209_0240</name>
</gene>
<feature type="transmembrane region" description="Helical" evidence="1">
    <location>
        <begin position="186"/>
        <end position="206"/>
    </location>
</feature>
<feature type="transmembrane region" description="Helical" evidence="1">
    <location>
        <begin position="161"/>
        <end position="180"/>
    </location>
</feature>
<feature type="transmembrane region" description="Helical" evidence="1">
    <location>
        <begin position="121"/>
        <end position="141"/>
    </location>
</feature>
<dbReference type="Pfam" id="PF01569">
    <property type="entry name" value="PAP2"/>
    <property type="match status" value="1"/>
</dbReference>
<feature type="transmembrane region" description="Helical" evidence="1">
    <location>
        <begin position="12"/>
        <end position="34"/>
    </location>
</feature>
<name>A0A4Q7PMZ0_9FIRM</name>
<proteinExistence type="predicted"/>
<feature type="transmembrane region" description="Helical" evidence="1">
    <location>
        <begin position="81"/>
        <end position="101"/>
    </location>
</feature>
<sequence>MKLKNWVKSHLFLSMAIFMAVYLIWWGILEIFQFPEYHMIYSPLDDLIPFNEYFIIPYVLWFPLFPGVFLYLYFTDKEECWKYLLLLAGGMTVFLLISTFYPNGQALRPQIDADKNIFTGFLSLIWAADTPTNVFPSIHVYNAVAAQIAVFRSPALKRRPWIQYGLLVIVILICLATVFLKQHSVLDGIAALVLAAMFWLLIYFLPGKLRKKTISKSG</sequence>
<evidence type="ECO:0000259" key="2">
    <source>
        <dbReference type="Pfam" id="PF01569"/>
    </source>
</evidence>
<reference evidence="3 4" key="1">
    <citation type="submission" date="2019-02" db="EMBL/GenBank/DDBJ databases">
        <title>Genomic Encyclopedia of Type Strains, Phase IV (KMG-IV): sequencing the most valuable type-strain genomes for metagenomic binning, comparative biology and taxonomic classification.</title>
        <authorList>
            <person name="Goeker M."/>
        </authorList>
    </citation>
    <scope>NUCLEOTIDE SEQUENCE [LARGE SCALE GENOMIC DNA]</scope>
    <source>
        <strain evidence="3 4">DSM 29486</strain>
    </source>
</reference>